<dbReference type="EMBL" id="PPHD01077594">
    <property type="protein sequence ID" value="POI20817.1"/>
    <property type="molecule type" value="Genomic_DNA"/>
</dbReference>
<protein>
    <submittedName>
        <fullName evidence="2">Uncharacterized protein</fullName>
    </submittedName>
</protein>
<keyword evidence="3" id="KW-1185">Reference proteome</keyword>
<evidence type="ECO:0000313" key="3">
    <source>
        <dbReference type="Proteomes" id="UP000237246"/>
    </source>
</evidence>
<evidence type="ECO:0000256" key="1">
    <source>
        <dbReference type="SAM" id="MobiDB-lite"/>
    </source>
</evidence>
<evidence type="ECO:0000313" key="2">
    <source>
        <dbReference type="EMBL" id="POI20817.1"/>
    </source>
</evidence>
<organism evidence="2 3">
    <name type="scientific">Bambusicola thoracicus</name>
    <name type="common">Chinese bamboo-partridge</name>
    <name type="synonym">Perdix thoracica</name>
    <dbReference type="NCBI Taxonomy" id="9083"/>
    <lineage>
        <taxon>Eukaryota</taxon>
        <taxon>Metazoa</taxon>
        <taxon>Chordata</taxon>
        <taxon>Craniata</taxon>
        <taxon>Vertebrata</taxon>
        <taxon>Euteleostomi</taxon>
        <taxon>Archelosauria</taxon>
        <taxon>Archosauria</taxon>
        <taxon>Dinosauria</taxon>
        <taxon>Saurischia</taxon>
        <taxon>Theropoda</taxon>
        <taxon>Coelurosauria</taxon>
        <taxon>Aves</taxon>
        <taxon>Neognathae</taxon>
        <taxon>Galloanserae</taxon>
        <taxon>Galliformes</taxon>
        <taxon>Phasianidae</taxon>
        <taxon>Perdicinae</taxon>
        <taxon>Bambusicola</taxon>
    </lineage>
</organism>
<accession>A0A2P4S9P1</accession>
<dbReference type="AlphaFoldDB" id="A0A2P4S9P1"/>
<proteinExistence type="predicted"/>
<comment type="caution">
    <text evidence="2">The sequence shown here is derived from an EMBL/GenBank/DDBJ whole genome shotgun (WGS) entry which is preliminary data.</text>
</comment>
<gene>
    <name evidence="2" type="ORF">CIB84_015436</name>
</gene>
<reference evidence="2 3" key="1">
    <citation type="submission" date="2018-01" db="EMBL/GenBank/DDBJ databases">
        <title>Comparison of the Chinese Bamboo Partridge and Red Junglefowl genome sequences highlights the importance of demography in genome evolution.</title>
        <authorList>
            <person name="Tiley G.P."/>
            <person name="Kimball R.T."/>
            <person name="Braun E.L."/>
            <person name="Burleigh J.G."/>
        </authorList>
    </citation>
    <scope>NUCLEOTIDE SEQUENCE [LARGE SCALE GENOMIC DNA]</scope>
    <source>
        <strain evidence="2">RTK389</strain>
        <tissue evidence="2">Blood</tissue>
    </source>
</reference>
<name>A0A2P4S9P1_BAMTH</name>
<feature type="region of interest" description="Disordered" evidence="1">
    <location>
        <begin position="1"/>
        <end position="23"/>
    </location>
</feature>
<dbReference type="Proteomes" id="UP000237246">
    <property type="component" value="Unassembled WGS sequence"/>
</dbReference>
<feature type="compositionally biased region" description="Polar residues" evidence="1">
    <location>
        <begin position="14"/>
        <end position="23"/>
    </location>
</feature>
<sequence length="41" mass="4823">MTLDTTDMFMDQRPCSQPSRPDQSLTRRNIVELLLLFPELL</sequence>